<dbReference type="PROSITE" id="PS50883">
    <property type="entry name" value="EAL"/>
    <property type="match status" value="1"/>
</dbReference>
<dbReference type="Pfam" id="PF00563">
    <property type="entry name" value="EAL"/>
    <property type="match status" value="1"/>
</dbReference>
<dbReference type="InterPro" id="IPR035919">
    <property type="entry name" value="EAL_sf"/>
</dbReference>
<dbReference type="InterPro" id="IPR013656">
    <property type="entry name" value="PAS_4"/>
</dbReference>
<dbReference type="EMBL" id="LR778114">
    <property type="protein sequence ID" value="CAB1127738.1"/>
    <property type="molecule type" value="Genomic_DNA"/>
</dbReference>
<dbReference type="InterPro" id="IPR035965">
    <property type="entry name" value="PAS-like_dom_sf"/>
</dbReference>
<accession>A0A6F8ZCY5</accession>
<evidence type="ECO:0000313" key="2">
    <source>
        <dbReference type="EMBL" id="CAB1127738.1"/>
    </source>
</evidence>
<evidence type="ECO:0000259" key="1">
    <source>
        <dbReference type="PROSITE" id="PS50883"/>
    </source>
</evidence>
<organism evidence="2 3">
    <name type="scientific">Candidatus Hydrogenisulfobacillus filiaventi</name>
    <dbReference type="NCBI Taxonomy" id="2707344"/>
    <lineage>
        <taxon>Bacteria</taxon>
        <taxon>Bacillati</taxon>
        <taxon>Bacillota</taxon>
        <taxon>Clostridia</taxon>
        <taxon>Eubacteriales</taxon>
        <taxon>Clostridiales Family XVII. Incertae Sedis</taxon>
        <taxon>Candidatus Hydrogenisulfobacillus</taxon>
    </lineage>
</organism>
<name>A0A6F8ZCY5_9FIRM</name>
<proteinExistence type="predicted"/>
<reference evidence="2 3" key="1">
    <citation type="submission" date="2020-02" db="EMBL/GenBank/DDBJ databases">
        <authorList>
            <person name="Hogendoorn C."/>
        </authorList>
    </citation>
    <scope>NUCLEOTIDE SEQUENCE [LARGE SCALE GENOMIC DNA]</scope>
    <source>
        <strain evidence="2">R501</strain>
    </source>
</reference>
<dbReference type="Proteomes" id="UP000503399">
    <property type="component" value="Chromosome"/>
</dbReference>
<feature type="domain" description="EAL" evidence="1">
    <location>
        <begin position="83"/>
        <end position="284"/>
    </location>
</feature>
<evidence type="ECO:0000313" key="3">
    <source>
        <dbReference type="Proteomes" id="UP000503399"/>
    </source>
</evidence>
<protein>
    <recommendedName>
        <fullName evidence="1">EAL domain-containing protein</fullName>
    </recommendedName>
</protein>
<gene>
    <name evidence="2" type="ORF">R50_0232</name>
</gene>
<dbReference type="Gene3D" id="3.20.20.450">
    <property type="entry name" value="EAL domain"/>
    <property type="match status" value="1"/>
</dbReference>
<dbReference type="CDD" id="cd01948">
    <property type="entry name" value="EAL"/>
    <property type="match status" value="1"/>
</dbReference>
<dbReference type="Pfam" id="PF08448">
    <property type="entry name" value="PAS_4"/>
    <property type="match status" value="1"/>
</dbReference>
<dbReference type="KEGG" id="hfv:R50_0232"/>
<dbReference type="InterPro" id="IPR001633">
    <property type="entry name" value="EAL_dom"/>
</dbReference>
<dbReference type="AlphaFoldDB" id="A0A6F8ZCY5"/>
<dbReference type="SUPFAM" id="SSF141868">
    <property type="entry name" value="EAL domain-like"/>
    <property type="match status" value="1"/>
</dbReference>
<dbReference type="SUPFAM" id="SSF55785">
    <property type="entry name" value="PYP-like sensor domain (PAS domain)"/>
    <property type="match status" value="1"/>
</dbReference>
<dbReference type="CDD" id="cd00130">
    <property type="entry name" value="PAS"/>
    <property type="match status" value="1"/>
</dbReference>
<dbReference type="SMART" id="SM00052">
    <property type="entry name" value="EAL"/>
    <property type="match status" value="1"/>
</dbReference>
<keyword evidence="3" id="KW-1185">Reference proteome</keyword>
<sequence length="284" mass="30829">MDAVQRLWSAWEEPAVLVDPDGRILTANGAFRRWAGKPWPQLVGQGLPELPPGAGSVPVEVGGRLAAYWLHLPGVRLPGETAQGLPGWVVTPGFTRDRRWAVAPVFQPIVALPGGEVLGYEALSRPSWEGRPVDPETLFHAAAAAGTTLEADLACFAAVARAVLAAPWPAGALLFVNVSPRSLMTPDRLHPVLDPLVAALPPGRVVLEISEHVPEDIPYSLWEELPRVYPGVQWAQDDYGLGNADPSRMLAVRPQWLKLDRTLMLQALADAAGRTWLRRFAAWA</sequence>
<dbReference type="InterPro" id="IPR000014">
    <property type="entry name" value="PAS"/>
</dbReference>
<dbReference type="InterPro" id="IPR050706">
    <property type="entry name" value="Cyclic-di-GMP_PDE-like"/>
</dbReference>
<dbReference type="GO" id="GO:0071111">
    <property type="term" value="F:cyclic-guanylate-specific phosphodiesterase activity"/>
    <property type="evidence" value="ECO:0007669"/>
    <property type="project" value="InterPro"/>
</dbReference>
<dbReference type="PANTHER" id="PTHR33121:SF76">
    <property type="entry name" value="SIGNALING PROTEIN"/>
    <property type="match status" value="1"/>
</dbReference>
<dbReference type="PANTHER" id="PTHR33121">
    <property type="entry name" value="CYCLIC DI-GMP PHOSPHODIESTERASE PDEF"/>
    <property type="match status" value="1"/>
</dbReference>